<dbReference type="Proteomes" id="UP000054632">
    <property type="component" value="Unassembled WGS sequence"/>
</dbReference>
<comment type="caution">
    <text evidence="3">The sequence shown here is derived from an EMBL/GenBank/DDBJ whole genome shotgun (WGS) entry which is preliminary data.</text>
</comment>
<evidence type="ECO:0000313" key="1">
    <source>
        <dbReference type="EMBL" id="KRX90977.1"/>
    </source>
</evidence>
<dbReference type="AlphaFoldDB" id="A0A0V1FAD6"/>
<dbReference type="Proteomes" id="UP000054815">
    <property type="component" value="Unassembled WGS sequence"/>
</dbReference>
<organism evidence="3 6">
    <name type="scientific">Trichinella pseudospiralis</name>
    <name type="common">Parasitic roundworm</name>
    <dbReference type="NCBI Taxonomy" id="6337"/>
    <lineage>
        <taxon>Eukaryota</taxon>
        <taxon>Metazoa</taxon>
        <taxon>Ecdysozoa</taxon>
        <taxon>Nematoda</taxon>
        <taxon>Enoplea</taxon>
        <taxon>Dorylaimia</taxon>
        <taxon>Trichinellida</taxon>
        <taxon>Trichinellidae</taxon>
        <taxon>Trichinella</taxon>
    </lineage>
</organism>
<keyword evidence="6" id="KW-1185">Reference proteome</keyword>
<evidence type="ECO:0000313" key="6">
    <source>
        <dbReference type="Proteomes" id="UP000054995"/>
    </source>
</evidence>
<dbReference type="OrthoDB" id="10564973at2759"/>
<evidence type="ECO:0000313" key="4">
    <source>
        <dbReference type="Proteomes" id="UP000054632"/>
    </source>
</evidence>
<gene>
    <name evidence="2" type="ORF">T4A_1709</name>
    <name evidence="3" type="ORF">T4D_16215</name>
    <name evidence="1" type="ORF">T4E_6328</name>
</gene>
<accession>A0A0V1FAD6</accession>
<evidence type="ECO:0000313" key="5">
    <source>
        <dbReference type="Proteomes" id="UP000054815"/>
    </source>
</evidence>
<evidence type="ECO:0000313" key="3">
    <source>
        <dbReference type="EMBL" id="KRY83101.1"/>
    </source>
</evidence>
<proteinExistence type="predicted"/>
<evidence type="ECO:0000313" key="2">
    <source>
        <dbReference type="EMBL" id="KRY67769.1"/>
    </source>
</evidence>
<name>A0A0V1FAD6_TRIPS</name>
<sequence>MRIVEDGYQDENGILVHISVEQWVTGSVGGRIRSPEMNRGPWTSDDNWKQTLEKPSLFDTLTSHRLIFAVDQNSQQYKRRSAVSSLSVSASKLSQWQSSRLVGVSGYGPDKRDSSNGRRRLLVRYGSSGGDAV</sequence>
<protein>
    <submittedName>
        <fullName evidence="3">Uncharacterized protein</fullName>
    </submittedName>
</protein>
<dbReference type="EMBL" id="JYDT01000151">
    <property type="protein sequence ID" value="KRY83101.1"/>
    <property type="molecule type" value="Genomic_DNA"/>
</dbReference>
<dbReference type="EMBL" id="JYDR01000128">
    <property type="protein sequence ID" value="KRY67769.1"/>
    <property type="molecule type" value="Genomic_DNA"/>
</dbReference>
<reference evidence="4 5" key="1">
    <citation type="submission" date="2015-01" db="EMBL/GenBank/DDBJ databases">
        <title>Evolution of Trichinella species and genotypes.</title>
        <authorList>
            <person name="Korhonen P.K."/>
            <person name="Edoardo P."/>
            <person name="Giuseppe L.R."/>
            <person name="Gasser R.B."/>
        </authorList>
    </citation>
    <scope>NUCLEOTIDE SEQUENCE [LARGE SCALE GENOMIC DNA]</scope>
    <source>
        <strain evidence="2">ISS13</strain>
        <strain evidence="1">ISS141</strain>
        <strain evidence="3">ISS470</strain>
    </source>
</reference>
<dbReference type="EMBL" id="JYDU01000150">
    <property type="protein sequence ID" value="KRX90977.1"/>
    <property type="molecule type" value="Genomic_DNA"/>
</dbReference>
<dbReference type="Proteomes" id="UP000054995">
    <property type="component" value="Unassembled WGS sequence"/>
</dbReference>